<sequence length="257" mass="28392">MSDNQDSRPADIISPISNSILPNKVTLEEAHKAGRYGHDKPTSENSIMLLIDHQIGLMAGVRDFSSLAEFKSNVTGLARVAKALEIPVLITTSNAQWQNGDTLPEIKEIFPQEPIYRRTGIINAYEDETFRNAFDKLVESTGRRHIILAGVTIGTCCVFPTLSLLNDGYKVYPVIDACGAWNRYEAEAAISRMGNAGAELVSTFALACELQADWKRPTADAMLAPFTNNLSEYGFVLQNFWNNANQHSVPDPFNIVK</sequence>
<evidence type="ECO:0000313" key="3">
    <source>
        <dbReference type="EMBL" id="MCV9883414.1"/>
    </source>
</evidence>
<proteinExistence type="predicted"/>
<dbReference type="PANTHER" id="PTHR43559:SF3">
    <property type="entry name" value="HYDROLASE YCAC-RELATED"/>
    <property type="match status" value="1"/>
</dbReference>
<dbReference type="EMBL" id="JAMPJT010000012">
    <property type="protein sequence ID" value="MCV9880025.1"/>
    <property type="molecule type" value="Genomic_DNA"/>
</dbReference>
<evidence type="ECO:0000313" key="4">
    <source>
        <dbReference type="Proteomes" id="UP001165568"/>
    </source>
</evidence>
<dbReference type="InterPro" id="IPR053152">
    <property type="entry name" value="Hydrolase_YcaC-like"/>
</dbReference>
<evidence type="ECO:0000259" key="1">
    <source>
        <dbReference type="Pfam" id="PF00857"/>
    </source>
</evidence>
<reference evidence="2" key="1">
    <citation type="submission" date="2022-04" db="EMBL/GenBank/DDBJ databases">
        <title>Brenneria sp. isolated from walnut trees in Serbia.</title>
        <authorList>
            <person name="Gasic K."/>
            <person name="Zlatkovic N."/>
            <person name="Kuzmanovic N."/>
        </authorList>
    </citation>
    <scope>NUCLEOTIDE SEQUENCE</scope>
    <source>
        <strain evidence="3">KBI 423</strain>
        <strain evidence="2">KBI 447</strain>
    </source>
</reference>
<comment type="caution">
    <text evidence="2">The sequence shown here is derived from an EMBL/GenBank/DDBJ whole genome shotgun (WGS) entry which is preliminary data.</text>
</comment>
<protein>
    <submittedName>
        <fullName evidence="2">Isochorismatase family protein</fullName>
    </submittedName>
</protein>
<dbReference type="RefSeq" id="WP_264091087.1">
    <property type="nucleotide sequence ID" value="NZ_JAMPJT010000012.1"/>
</dbReference>
<dbReference type="Proteomes" id="UP001165569">
    <property type="component" value="Unassembled WGS sequence"/>
</dbReference>
<accession>A0AA42C4G5</accession>
<gene>
    <name evidence="2" type="ORF">NC803_14340</name>
    <name evidence="3" type="ORF">NC856_14165</name>
</gene>
<organism evidence="2 5">
    <name type="scientific">Brenneria izbisi</name>
    <dbReference type="NCBI Taxonomy" id="2939450"/>
    <lineage>
        <taxon>Bacteria</taxon>
        <taxon>Pseudomonadati</taxon>
        <taxon>Pseudomonadota</taxon>
        <taxon>Gammaproteobacteria</taxon>
        <taxon>Enterobacterales</taxon>
        <taxon>Pectobacteriaceae</taxon>
        <taxon>Brenneria</taxon>
    </lineage>
</organism>
<dbReference type="PANTHER" id="PTHR43559">
    <property type="entry name" value="HYDROLASE YCAC-RELATED"/>
    <property type="match status" value="1"/>
</dbReference>
<keyword evidence="4" id="KW-1185">Reference proteome</keyword>
<dbReference type="Gene3D" id="3.40.50.850">
    <property type="entry name" value="Isochorismatase-like"/>
    <property type="match status" value="1"/>
</dbReference>
<dbReference type="EMBL" id="JAMPJU010000012">
    <property type="protein sequence ID" value="MCV9883414.1"/>
    <property type="molecule type" value="Genomic_DNA"/>
</dbReference>
<dbReference type="Pfam" id="PF00857">
    <property type="entry name" value="Isochorismatase"/>
    <property type="match status" value="1"/>
</dbReference>
<dbReference type="InterPro" id="IPR000868">
    <property type="entry name" value="Isochorismatase-like_dom"/>
</dbReference>
<dbReference type="SUPFAM" id="SSF52499">
    <property type="entry name" value="Isochorismatase-like hydrolases"/>
    <property type="match status" value="1"/>
</dbReference>
<feature type="domain" description="Isochorismatase-like" evidence="1">
    <location>
        <begin position="47"/>
        <end position="203"/>
    </location>
</feature>
<name>A0AA42C4G5_9GAMM</name>
<dbReference type="Proteomes" id="UP001165568">
    <property type="component" value="Unassembled WGS sequence"/>
</dbReference>
<evidence type="ECO:0000313" key="2">
    <source>
        <dbReference type="EMBL" id="MCV9880025.1"/>
    </source>
</evidence>
<dbReference type="AlphaFoldDB" id="A0AA42C4G5"/>
<evidence type="ECO:0000313" key="5">
    <source>
        <dbReference type="Proteomes" id="UP001165569"/>
    </source>
</evidence>
<dbReference type="InterPro" id="IPR036380">
    <property type="entry name" value="Isochorismatase-like_sf"/>
</dbReference>